<gene>
    <name evidence="3" type="ORF">Cdeb_01323</name>
</gene>
<comment type="caution">
    <text evidence="3">The sequence shown here is derived from an EMBL/GenBank/DDBJ whole genome shotgun (WGS) entry which is preliminary data.</text>
</comment>
<keyword evidence="4" id="KW-1185">Reference proteome</keyword>
<dbReference type="InterPro" id="IPR027417">
    <property type="entry name" value="P-loop_NTPase"/>
</dbReference>
<accession>A0A420VEJ0</accession>
<dbReference type="PANTHER" id="PTHR30121">
    <property type="entry name" value="UNCHARACTERIZED PROTEIN YJGR-RELATED"/>
    <property type="match status" value="1"/>
</dbReference>
<evidence type="ECO:0000256" key="1">
    <source>
        <dbReference type="SAM" id="MobiDB-lite"/>
    </source>
</evidence>
<keyword evidence="2" id="KW-0812">Transmembrane</keyword>
<feature type="region of interest" description="Disordered" evidence="1">
    <location>
        <begin position="681"/>
        <end position="707"/>
    </location>
</feature>
<evidence type="ECO:0000256" key="2">
    <source>
        <dbReference type="SAM" id="Phobius"/>
    </source>
</evidence>
<dbReference type="PANTHER" id="PTHR30121:SF6">
    <property type="entry name" value="SLR6007 PROTEIN"/>
    <property type="match status" value="1"/>
</dbReference>
<dbReference type="Proteomes" id="UP000286235">
    <property type="component" value="Unassembled WGS sequence"/>
</dbReference>
<dbReference type="Gene3D" id="3.40.50.300">
    <property type="entry name" value="P-loop containing nucleotide triphosphate hydrolases"/>
    <property type="match status" value="2"/>
</dbReference>
<dbReference type="InterPro" id="IPR051162">
    <property type="entry name" value="T4SS_component"/>
</dbReference>
<dbReference type="CDD" id="cd01127">
    <property type="entry name" value="TrwB_TraG_TraD_VirD4"/>
    <property type="match status" value="1"/>
</dbReference>
<feature type="compositionally biased region" description="Acidic residues" evidence="1">
    <location>
        <begin position="695"/>
        <end position="707"/>
    </location>
</feature>
<keyword evidence="2" id="KW-1133">Transmembrane helix</keyword>
<proteinExistence type="predicted"/>
<dbReference type="EMBL" id="AZRV01000035">
    <property type="protein sequence ID" value="RKO61828.1"/>
    <property type="molecule type" value="Genomic_DNA"/>
</dbReference>
<keyword evidence="2" id="KW-0472">Membrane</keyword>
<dbReference type="RefSeq" id="WP_120669281.1">
    <property type="nucleotide sequence ID" value="NZ_AZRV01000035.1"/>
</dbReference>
<feature type="transmembrane region" description="Helical" evidence="2">
    <location>
        <begin position="47"/>
        <end position="64"/>
    </location>
</feature>
<evidence type="ECO:0000313" key="3">
    <source>
        <dbReference type="EMBL" id="RKO61828.1"/>
    </source>
</evidence>
<dbReference type="Pfam" id="PF02534">
    <property type="entry name" value="T4SS-DNA_transf"/>
    <property type="match status" value="1"/>
</dbReference>
<feature type="transmembrane region" description="Helical" evidence="2">
    <location>
        <begin position="84"/>
        <end position="103"/>
    </location>
</feature>
<dbReference type="AlphaFoldDB" id="A0A420VEJ0"/>
<reference evidence="3 4" key="1">
    <citation type="submission" date="2013-12" db="EMBL/GenBank/DDBJ databases">
        <title>Genome and proteome characterization of Caldibacillus debilis GB1 derived from a cellulolytic aero-tolerant co-culture.</title>
        <authorList>
            <person name="Wushke S.T."/>
            <person name="Zhang X."/>
            <person name="Fristensky B."/>
            <person name="Wilkins J.A."/>
            <person name="Levin D.B."/>
            <person name="Sparling R."/>
        </authorList>
    </citation>
    <scope>NUCLEOTIDE SEQUENCE [LARGE SCALE GENOMIC DNA]</scope>
    <source>
        <strain evidence="3 4">GB1</strain>
    </source>
</reference>
<dbReference type="SUPFAM" id="SSF52540">
    <property type="entry name" value="P-loop containing nucleoside triphosphate hydrolases"/>
    <property type="match status" value="1"/>
</dbReference>
<sequence length="707" mass="80114">MRQQLADFLKSPQGEEISKNLTSILVGVFAFQLSMFVTGLLFKQSLLWLHVLVFLALILVYLLFKDKSSDSARNLGMKLLKTGLVIFVTSALNHLFIAGLENITDPEIQEAMSKVMLFVDFAVIVGMFALFRKEEVEEFCQRVLDTSVLEMLGGEEVKPGDIIIGTDIDTKRPVRLPLKDRYLHMLALGPTGAGKTSQILLPIIYQDMQNPELGITVLEPKGDLAEKVFAMAKYFGRKVQYFNPTMENCPYFNPIYGDETDAIENIVTTFKMLNPDSPQYFQDMNENLIRNAMKVIKRLYGNDATLLHLETLIQNTGGDGEKMVKEFMKLPAPTQSIMKENRDIAIWFLQDYFTGSKGSRTATKTYEHTSGVRSQVMKLTSNKYLRKVLNPPPGHGSDIDFDKALEEGSIIAISTSQGKLRDLGRFLGYFMILQFQSAVFRRPGNEKTRRGHMLFCDEFQVYANPGFEDLLTQGRSYRVASHLATQTRALIGRGGQSGKDFLKVVDSNARNIIVFPGGNGEDAEYYETIFGEIEETKIQKGISRQRFTLATLFAHFNPETESIRETKELKPRYSTTDIIYQNFGRVFYRIIKNNSIQKPGICQIHYIPQELDETLDRMVAEFNQLNKPNDTPEDSTIPSMSAAQPVEENRVKDEEGFFDPLVLLGENQVPTDDDDEELIFIDEEEPKAKTQSDVVDLDDDDTDTIEL</sequence>
<name>A0A420VEJ0_9BACI</name>
<protein>
    <submittedName>
        <fullName evidence="3">Type IV secretory pathway, VirD4 component</fullName>
    </submittedName>
</protein>
<dbReference type="GO" id="GO:0016020">
    <property type="term" value="C:membrane"/>
    <property type="evidence" value="ECO:0007669"/>
    <property type="project" value="InterPro"/>
</dbReference>
<organism evidence="3 4">
    <name type="scientific">Caldibacillus debilis GB1</name>
    <dbReference type="NCBI Taxonomy" id="1339248"/>
    <lineage>
        <taxon>Bacteria</taxon>
        <taxon>Bacillati</taxon>
        <taxon>Bacillota</taxon>
        <taxon>Bacilli</taxon>
        <taxon>Bacillales</taxon>
        <taxon>Bacillaceae</taxon>
        <taxon>Caldibacillus</taxon>
    </lineage>
</organism>
<evidence type="ECO:0000313" key="4">
    <source>
        <dbReference type="Proteomes" id="UP000286235"/>
    </source>
</evidence>
<dbReference type="InterPro" id="IPR003688">
    <property type="entry name" value="TraG/VirD4"/>
</dbReference>
<feature type="transmembrane region" description="Helical" evidence="2">
    <location>
        <begin position="21"/>
        <end position="41"/>
    </location>
</feature>